<organism evidence="5">
    <name type="scientific">Rodentolepis nana</name>
    <name type="common">Dwarf tapeworm</name>
    <name type="synonym">Hymenolepis nana</name>
    <dbReference type="NCBI Taxonomy" id="102285"/>
    <lineage>
        <taxon>Eukaryota</taxon>
        <taxon>Metazoa</taxon>
        <taxon>Spiralia</taxon>
        <taxon>Lophotrochozoa</taxon>
        <taxon>Platyhelminthes</taxon>
        <taxon>Cestoda</taxon>
        <taxon>Eucestoda</taxon>
        <taxon>Cyclophyllidea</taxon>
        <taxon>Hymenolepididae</taxon>
        <taxon>Rodentolepis</taxon>
    </lineage>
</organism>
<feature type="compositionally biased region" description="Basic and acidic residues" evidence="2">
    <location>
        <begin position="1"/>
        <end position="29"/>
    </location>
</feature>
<dbReference type="OrthoDB" id="2159131at2759"/>
<feature type="region of interest" description="Disordered" evidence="2">
    <location>
        <begin position="1"/>
        <end position="30"/>
    </location>
</feature>
<evidence type="ECO:0000313" key="3">
    <source>
        <dbReference type="EMBL" id="VDN98444.1"/>
    </source>
</evidence>
<feature type="coiled-coil region" evidence="1">
    <location>
        <begin position="68"/>
        <end position="95"/>
    </location>
</feature>
<dbReference type="PANTHER" id="PTHR22093">
    <property type="entry name" value="LEUKOCYTE RECEPTOR CLUSTER LRC MEMBER 1"/>
    <property type="match status" value="1"/>
</dbReference>
<keyword evidence="1" id="KW-0175">Coiled coil</keyword>
<dbReference type="EMBL" id="UZAE01001295">
    <property type="protein sequence ID" value="VDN98444.1"/>
    <property type="molecule type" value="Genomic_DNA"/>
</dbReference>
<evidence type="ECO:0000256" key="1">
    <source>
        <dbReference type="SAM" id="Coils"/>
    </source>
</evidence>
<dbReference type="AlphaFoldDB" id="A0A0R3T698"/>
<accession>A0A0R3T698</accession>
<evidence type="ECO:0000313" key="5">
    <source>
        <dbReference type="WBParaSite" id="HNAJ_0000258601-mRNA-1"/>
    </source>
</evidence>
<feature type="region of interest" description="Disordered" evidence="2">
    <location>
        <begin position="186"/>
        <end position="212"/>
    </location>
</feature>
<dbReference type="InterPro" id="IPR039875">
    <property type="entry name" value="LENG1-like"/>
</dbReference>
<protein>
    <submittedName>
        <fullName evidence="5">Cir_N domain-containing protein</fullName>
    </submittedName>
</protein>
<proteinExistence type="predicted"/>
<reference evidence="5" key="1">
    <citation type="submission" date="2017-02" db="UniProtKB">
        <authorList>
            <consortium name="WormBaseParasite"/>
        </authorList>
    </citation>
    <scope>IDENTIFICATION</scope>
</reference>
<evidence type="ECO:0000313" key="4">
    <source>
        <dbReference type="Proteomes" id="UP000278807"/>
    </source>
</evidence>
<name>A0A0R3T698_RODNA</name>
<feature type="region of interest" description="Disordered" evidence="2">
    <location>
        <begin position="278"/>
        <end position="298"/>
    </location>
</feature>
<gene>
    <name evidence="3" type="ORF">HNAJ_LOCUS2585</name>
</gene>
<dbReference type="WBParaSite" id="HNAJ_0000258601-mRNA-1">
    <property type="protein sequence ID" value="HNAJ_0000258601-mRNA-1"/>
    <property type="gene ID" value="HNAJ_0000258601"/>
</dbReference>
<dbReference type="PANTHER" id="PTHR22093:SF0">
    <property type="entry name" value="LEUKOCYTE RECEPTOR CLUSTER MEMBER 1"/>
    <property type="match status" value="1"/>
</dbReference>
<keyword evidence="4" id="KW-1185">Reference proteome</keyword>
<dbReference type="STRING" id="102285.A0A0R3T698"/>
<feature type="compositionally biased region" description="Basic residues" evidence="2">
    <location>
        <begin position="289"/>
        <end position="298"/>
    </location>
</feature>
<sequence>WHVKNKDNAARVEADEARDRKKKNDEKIRSLIATQEARADYLRKRARGDESGNKSIITSQDALRLFADRNLITSNKEYEEELKQEKEAHEKKLGILKYFGETEDGMANVTPWWLEVPKRSSNSQQKDQTPQTLVEADAIRKQKADPLLQMKQVEEKFDRIREANRVAAKKERVAAAQVASSYSSLFADDIKPPGTKRNSDEKAPDEEDSKRRRLERLRAERLARERGERERAAVVLCKSMGLSSMVNAAAASIEATSTVTDERNLPFNSAFNPELSNFAAERRNAHREEKKRRRYSHK</sequence>
<reference evidence="3 4" key="2">
    <citation type="submission" date="2018-11" db="EMBL/GenBank/DDBJ databases">
        <authorList>
            <consortium name="Pathogen Informatics"/>
        </authorList>
    </citation>
    <scope>NUCLEOTIDE SEQUENCE [LARGE SCALE GENOMIC DNA]</scope>
</reference>
<evidence type="ECO:0000256" key="2">
    <source>
        <dbReference type="SAM" id="MobiDB-lite"/>
    </source>
</evidence>
<dbReference type="Proteomes" id="UP000278807">
    <property type="component" value="Unassembled WGS sequence"/>
</dbReference>